<dbReference type="AlphaFoldDB" id="A0AAW6Q3N0"/>
<dbReference type="InterPro" id="IPR004843">
    <property type="entry name" value="Calcineurin-like_PHP"/>
</dbReference>
<dbReference type="SUPFAM" id="SSF56300">
    <property type="entry name" value="Metallo-dependent phosphatases"/>
    <property type="match status" value="1"/>
</dbReference>
<dbReference type="Pfam" id="PF10651">
    <property type="entry name" value="BppU_N"/>
    <property type="match status" value="1"/>
</dbReference>
<feature type="domain" description="BppU N-terminal" evidence="2">
    <location>
        <begin position="2"/>
        <end position="163"/>
    </location>
</feature>
<accession>A0AAW6Q3N0</accession>
<protein>
    <submittedName>
        <fullName evidence="3">BppU family phage baseplate upper protein</fullName>
    </submittedName>
</protein>
<dbReference type="Gene3D" id="2.60.40.3350">
    <property type="match status" value="1"/>
</dbReference>
<dbReference type="InterPro" id="IPR029052">
    <property type="entry name" value="Metallo-depent_PP-like"/>
</dbReference>
<dbReference type="RefSeq" id="WP_276469811.1">
    <property type="nucleotide sequence ID" value="NZ_JARKHV010000002.1"/>
</dbReference>
<feature type="domain" description="Calcineurin-like phosphoesterase" evidence="1">
    <location>
        <begin position="612"/>
        <end position="852"/>
    </location>
</feature>
<evidence type="ECO:0000259" key="1">
    <source>
        <dbReference type="Pfam" id="PF00149"/>
    </source>
</evidence>
<sequence length="927" mass="105142">MAQRLKYVIGKDYRPLTVLEAKGGNAFTPDYDKSNWVQARQYEDSLRQVFVEITNEDGSAYDLTGANVLFEGILPDNEHKILDNSHVVFYEDPTTGKFRFDMPAQAFSVAGQYKQAFFRVMKNYRNVATLEFKFEVLADMVVTGLVPRDYISPLDDLFNTIKETETKNVAELKKIVDDKINEITNLMSALNTANASTLAELGTARNSLLDIEKKIQEDGLFTQYQADQYKQSFDDKVNIINKKIDDGLIDMDAKIEQSNKDNANLVENKLTQIDTKVHAYPNADAIKEAYPNGSLGIFVAVDTGHQWYYLRDTWVDGGAYQASSSTTDGVKAQTSYLFPDFANGSNISISQKLSVYTFNFTGNRYIGIYNDDSQRYVKTIYIQVDKTLKLTESSALVYNATTNSVTVQPWTSDKFPNNLIILALNYYGTLYGQWAAFFDRTPEAIKSTAGLFEAFPLVGNNIEIMRADDGQHLNVKFTVKNTAKNFSILNTNSIGNLTDTGIADGTIYTLDNFDYLIFNFDSNAIEKYSYDHYTKYILNKSKHKILIYNYYGYAYGDWAKYQLQKQQIDNIQNTVSLLSNGIPPKYYFDNNYLQNKIKEINDINSFINGVSFFFITDPHFYINAGNSDKLINYIQGKTGIELTLHGGDMIRAYGSIDDIKTDVASWNSWKEHASKIVLAVSGNHDLTIKKSDHEAIGYTLSDGYKYNAITRHEETLPNIVLAGAGKNYWYADNKQQKTRFIGLDVFEMRNGNAKMGWEDNYGAKTEQLKWLVNTALKVEDDWKIVIMQHCPIDPNMEGVIPQVNPVWNILSAYQNKNKVTITNIVDDTTSFDVDFTQSKGKIILDLSGHQHVDNETYNNGILSINTLCDAYYNDDPNYTKNRTIGAINEQAFDVVSIDYDNEIIYCVRIGAGASEIRKYNFNGQELK</sequence>
<dbReference type="Proteomes" id="UP001213566">
    <property type="component" value="Unassembled WGS sequence"/>
</dbReference>
<proteinExistence type="predicted"/>
<reference evidence="3" key="1">
    <citation type="submission" date="2023-02" db="EMBL/GenBank/DDBJ databases">
        <title>Draft Whole-Genome Sequences of competitive exclusion Lactobacillus salivarius strains for Poultry.</title>
        <authorList>
            <person name="Ma L.M."/>
            <person name="Lopez-Guerra N."/>
            <person name="Zhang G."/>
        </authorList>
    </citation>
    <scope>NUCLEOTIDE SEQUENCE</scope>
    <source>
        <strain evidence="3">Salm-9</strain>
    </source>
</reference>
<dbReference type="InterPro" id="IPR018913">
    <property type="entry name" value="BppU_N"/>
</dbReference>
<evidence type="ECO:0000313" key="4">
    <source>
        <dbReference type="Proteomes" id="UP001213566"/>
    </source>
</evidence>
<organism evidence="3 4">
    <name type="scientific">Ligilactobacillus salivarius</name>
    <dbReference type="NCBI Taxonomy" id="1624"/>
    <lineage>
        <taxon>Bacteria</taxon>
        <taxon>Bacillati</taxon>
        <taxon>Bacillota</taxon>
        <taxon>Bacilli</taxon>
        <taxon>Lactobacillales</taxon>
        <taxon>Lactobacillaceae</taxon>
        <taxon>Ligilactobacillus</taxon>
    </lineage>
</organism>
<dbReference type="EMBL" id="JARKHV010000002">
    <property type="protein sequence ID" value="MDF4186143.1"/>
    <property type="molecule type" value="Genomic_DNA"/>
</dbReference>
<comment type="caution">
    <text evidence="3">The sequence shown here is derived from an EMBL/GenBank/DDBJ whole genome shotgun (WGS) entry which is preliminary data.</text>
</comment>
<evidence type="ECO:0000259" key="2">
    <source>
        <dbReference type="Pfam" id="PF10651"/>
    </source>
</evidence>
<dbReference type="Pfam" id="PF00149">
    <property type="entry name" value="Metallophos"/>
    <property type="match status" value="1"/>
</dbReference>
<name>A0AAW6Q3N0_9LACO</name>
<evidence type="ECO:0000313" key="3">
    <source>
        <dbReference type="EMBL" id="MDF4186143.1"/>
    </source>
</evidence>
<dbReference type="GO" id="GO:0016787">
    <property type="term" value="F:hydrolase activity"/>
    <property type="evidence" value="ECO:0007669"/>
    <property type="project" value="InterPro"/>
</dbReference>
<gene>
    <name evidence="3" type="ORF">PV940_03715</name>
</gene>